<organism evidence="2">
    <name type="scientific">uncultured Chloroflexia bacterium</name>
    <dbReference type="NCBI Taxonomy" id="1672391"/>
    <lineage>
        <taxon>Bacteria</taxon>
        <taxon>Bacillati</taxon>
        <taxon>Chloroflexota</taxon>
        <taxon>Chloroflexia</taxon>
        <taxon>environmental samples</taxon>
    </lineage>
</organism>
<accession>A0A6J4H0Z6</accession>
<dbReference type="AlphaFoldDB" id="A0A6J4H0Z6"/>
<evidence type="ECO:0000259" key="1">
    <source>
        <dbReference type="SMART" id="SM00507"/>
    </source>
</evidence>
<dbReference type="CDD" id="cd00085">
    <property type="entry name" value="HNHc"/>
    <property type="match status" value="1"/>
</dbReference>
<protein>
    <recommendedName>
        <fullName evidence="1">HNH nuclease domain-containing protein</fullName>
    </recommendedName>
</protein>
<dbReference type="Pfam" id="PF01844">
    <property type="entry name" value="HNH"/>
    <property type="match status" value="1"/>
</dbReference>
<proteinExistence type="predicted"/>
<dbReference type="InterPro" id="IPR021835">
    <property type="entry name" value="DUF3427"/>
</dbReference>
<dbReference type="Gene3D" id="1.10.30.50">
    <property type="match status" value="1"/>
</dbReference>
<evidence type="ECO:0000313" key="2">
    <source>
        <dbReference type="EMBL" id="CAA9212090.1"/>
    </source>
</evidence>
<gene>
    <name evidence="2" type="ORF">AVDCRST_MAG93-69</name>
</gene>
<dbReference type="InterPro" id="IPR002711">
    <property type="entry name" value="HNH"/>
</dbReference>
<dbReference type="Pfam" id="PF11907">
    <property type="entry name" value="DUF3427"/>
    <property type="match status" value="1"/>
</dbReference>
<dbReference type="EMBL" id="CADCTR010000022">
    <property type="protein sequence ID" value="CAA9212090.1"/>
    <property type="molecule type" value="Genomic_DNA"/>
</dbReference>
<feature type="domain" description="HNH nuclease" evidence="1">
    <location>
        <begin position="168"/>
        <end position="232"/>
    </location>
</feature>
<dbReference type="SMART" id="SM00507">
    <property type="entry name" value="HNHc"/>
    <property type="match status" value="1"/>
</dbReference>
<name>A0A6J4H0Z6_9CHLR</name>
<dbReference type="GO" id="GO:0003676">
    <property type="term" value="F:nucleic acid binding"/>
    <property type="evidence" value="ECO:0007669"/>
    <property type="project" value="InterPro"/>
</dbReference>
<sequence>MKTSGLLTVGEIYTRNQLSEMFSITDKTINTGTFRPKGHDSVWLFVTEKKAADQTQYHDLLDNDVLHWDGQTMGRTDHWIIGHENQGLELLLFYRKDKRQYPGYGFMYEGPFQYVEHSGSHPTRFTLRRDTAIEATVGSDLEGLESEEERFEGTKKQRFVNYYERDKKLRAAAVEHHGVTCRVCGFNFEEAYGERGKDYVEVHHLIPVSTLGKATKVDPKSDMTVLCSNCHRMIHRRKDDVLTPEELTNLLRS</sequence>
<dbReference type="InterPro" id="IPR003615">
    <property type="entry name" value="HNH_nuc"/>
</dbReference>
<dbReference type="GO" id="GO:0004519">
    <property type="term" value="F:endonuclease activity"/>
    <property type="evidence" value="ECO:0007669"/>
    <property type="project" value="InterPro"/>
</dbReference>
<reference evidence="2" key="1">
    <citation type="submission" date="2020-02" db="EMBL/GenBank/DDBJ databases">
        <authorList>
            <person name="Meier V. D."/>
        </authorList>
    </citation>
    <scope>NUCLEOTIDE SEQUENCE</scope>
    <source>
        <strain evidence="2">AVDCRST_MAG93</strain>
    </source>
</reference>
<dbReference type="GO" id="GO:0008270">
    <property type="term" value="F:zinc ion binding"/>
    <property type="evidence" value="ECO:0007669"/>
    <property type="project" value="InterPro"/>
</dbReference>